<keyword evidence="9" id="KW-0472">Membrane</keyword>
<dbReference type="Proteomes" id="UP000663873">
    <property type="component" value="Unassembled WGS sequence"/>
</dbReference>
<evidence type="ECO:0000256" key="10">
    <source>
        <dbReference type="ARBA" id="ARBA00023303"/>
    </source>
</evidence>
<keyword evidence="8" id="KW-0406">Ion transport</keyword>
<keyword evidence="6" id="KW-0375">Hydrogen ion transport</keyword>
<protein>
    <submittedName>
        <fullName evidence="11">Uncharacterized protein</fullName>
    </submittedName>
</protein>
<evidence type="ECO:0000256" key="4">
    <source>
        <dbReference type="ARBA" id="ARBA00022475"/>
    </source>
</evidence>
<evidence type="ECO:0000313" key="11">
    <source>
        <dbReference type="EMBL" id="CAF4941835.1"/>
    </source>
</evidence>
<keyword evidence="3" id="KW-0813">Transport</keyword>
<evidence type="ECO:0000256" key="2">
    <source>
        <dbReference type="ARBA" id="ARBA00006513"/>
    </source>
</evidence>
<evidence type="ECO:0000256" key="3">
    <source>
        <dbReference type="ARBA" id="ARBA00022448"/>
    </source>
</evidence>
<gene>
    <name evidence="11" type="ORF">UJA718_LOCUS47359</name>
</gene>
<dbReference type="InterPro" id="IPR004878">
    <property type="entry name" value="Otopetrin"/>
</dbReference>
<comment type="caution">
    <text evidence="11">The sequence shown here is derived from an EMBL/GenBank/DDBJ whole genome shotgun (WGS) entry which is preliminary data.</text>
</comment>
<evidence type="ECO:0000256" key="1">
    <source>
        <dbReference type="ARBA" id="ARBA00004651"/>
    </source>
</evidence>
<feature type="non-terminal residue" evidence="11">
    <location>
        <position position="1"/>
    </location>
</feature>
<keyword evidence="4" id="KW-1003">Cell membrane</keyword>
<evidence type="ECO:0000256" key="9">
    <source>
        <dbReference type="ARBA" id="ARBA00023136"/>
    </source>
</evidence>
<evidence type="ECO:0000256" key="8">
    <source>
        <dbReference type="ARBA" id="ARBA00023065"/>
    </source>
</evidence>
<keyword evidence="12" id="KW-1185">Reference proteome</keyword>
<keyword evidence="7" id="KW-1133">Transmembrane helix</keyword>
<keyword evidence="10" id="KW-0407">Ion channel</keyword>
<dbReference type="GO" id="GO:0005886">
    <property type="term" value="C:plasma membrane"/>
    <property type="evidence" value="ECO:0007669"/>
    <property type="project" value="UniProtKB-SubCell"/>
</dbReference>
<accession>A0A821XDX8</accession>
<evidence type="ECO:0000256" key="7">
    <source>
        <dbReference type="ARBA" id="ARBA00022989"/>
    </source>
</evidence>
<organism evidence="11 12">
    <name type="scientific">Rotaria socialis</name>
    <dbReference type="NCBI Taxonomy" id="392032"/>
    <lineage>
        <taxon>Eukaryota</taxon>
        <taxon>Metazoa</taxon>
        <taxon>Spiralia</taxon>
        <taxon>Gnathifera</taxon>
        <taxon>Rotifera</taxon>
        <taxon>Eurotatoria</taxon>
        <taxon>Bdelloidea</taxon>
        <taxon>Philodinida</taxon>
        <taxon>Philodinidae</taxon>
        <taxon>Rotaria</taxon>
    </lineage>
</organism>
<comment type="similarity">
    <text evidence="2">Belongs to the otopetrin family.</text>
</comment>
<reference evidence="11" key="1">
    <citation type="submission" date="2021-02" db="EMBL/GenBank/DDBJ databases">
        <authorList>
            <person name="Nowell W R."/>
        </authorList>
    </citation>
    <scope>NUCLEOTIDE SEQUENCE</scope>
</reference>
<dbReference type="AlphaFoldDB" id="A0A821XDX8"/>
<proteinExistence type="inferred from homology"/>
<dbReference type="GO" id="GO:0015252">
    <property type="term" value="F:proton channel activity"/>
    <property type="evidence" value="ECO:0007669"/>
    <property type="project" value="InterPro"/>
</dbReference>
<keyword evidence="5" id="KW-0812">Transmembrane</keyword>
<evidence type="ECO:0000256" key="5">
    <source>
        <dbReference type="ARBA" id="ARBA00022692"/>
    </source>
</evidence>
<dbReference type="EMBL" id="CAJOBP010089426">
    <property type="protein sequence ID" value="CAF4941835.1"/>
    <property type="molecule type" value="Genomic_DNA"/>
</dbReference>
<sequence length="60" mass="7099">TFIFRYGNIVINRYHSIAKIGLSHLVIANFCTWFEGKATRVQIQSSEEENRILYHFSYCI</sequence>
<dbReference type="Pfam" id="PF03189">
    <property type="entry name" value="Otopetrin"/>
    <property type="match status" value="1"/>
</dbReference>
<name>A0A821XDX8_9BILA</name>
<evidence type="ECO:0000256" key="6">
    <source>
        <dbReference type="ARBA" id="ARBA00022781"/>
    </source>
</evidence>
<comment type="subcellular location">
    <subcellularLocation>
        <location evidence="1">Cell membrane</location>
        <topology evidence="1">Multi-pass membrane protein</topology>
    </subcellularLocation>
</comment>
<evidence type="ECO:0000313" key="12">
    <source>
        <dbReference type="Proteomes" id="UP000663873"/>
    </source>
</evidence>